<feature type="domain" description="Fatty acid desaturase" evidence="14">
    <location>
        <begin position="94"/>
        <end position="305"/>
    </location>
</feature>
<comment type="caution">
    <text evidence="15">The sequence shown here is derived from an EMBL/GenBank/DDBJ whole genome shotgun (WGS) entry which is preliminary data.</text>
</comment>
<comment type="similarity">
    <text evidence="2">Belongs to the fatty acid desaturase type 1 family. AlkB subfamily.</text>
</comment>
<dbReference type="Proteomes" id="UP000245708">
    <property type="component" value="Unassembled WGS sequence"/>
</dbReference>
<dbReference type="PANTHER" id="PTHR38674">
    <property type="entry name" value="ALKANE 1-MONOOXYGENASE 1"/>
    <property type="match status" value="1"/>
</dbReference>
<dbReference type="GO" id="GO:0046872">
    <property type="term" value="F:metal ion binding"/>
    <property type="evidence" value="ECO:0007669"/>
    <property type="project" value="UniProtKB-KW"/>
</dbReference>
<dbReference type="RefSeq" id="WP_109667331.1">
    <property type="nucleotide sequence ID" value="NZ_QGGW01000003.1"/>
</dbReference>
<keyword evidence="10 15" id="KW-0503">Monooxygenase</keyword>
<keyword evidence="3" id="KW-1003">Cell membrane</keyword>
<protein>
    <submittedName>
        <fullName evidence="15">Alkane 1-monooxygenase</fullName>
    </submittedName>
</protein>
<sequence>MPVIARYAIVTLIPALLIALGATVWGFGGVLALIWLTLVAAGMDRLLDPPVLDDHDHAPWSDRLALGLGVIHFALVPLVLLALGDPRLSFGETLALLFATASFMGQVSHPNAHELIHRKTALSRGIGAAVYTSVGFGHHVSAHRLVHHRHVGTPDDPSTPLPGESFWAYLPRAWRGSFEAGLACEVDRLERRGLSGLSAHNPYVVWVGGAALSLVIALVLAGVGGALALIVLAALFGGQVLMSDYIQHYGLQRLELPNGRVEPVAPHHSWNAPRGFSSYLMMNAPAHSEHHMHPDRPYDRLDPQADVPTLPWSLPVMATLAMVPSVWHRVMDRRALRVMEAAQARLTATPPVRPRHPRRDMSQPVTEGGGVDEDDAALMARIARMVD</sequence>
<dbReference type="AlphaFoldDB" id="A0A316GNR9"/>
<proteinExistence type="inferred from homology"/>
<dbReference type="GO" id="GO:0004497">
    <property type="term" value="F:monooxygenase activity"/>
    <property type="evidence" value="ECO:0007669"/>
    <property type="project" value="UniProtKB-KW"/>
</dbReference>
<keyword evidence="11 13" id="KW-0472">Membrane</keyword>
<evidence type="ECO:0000256" key="11">
    <source>
        <dbReference type="ARBA" id="ARBA00023136"/>
    </source>
</evidence>
<accession>A0A316GNR9</accession>
<keyword evidence="9" id="KW-0408">Iron</keyword>
<dbReference type="InterPro" id="IPR033885">
    <property type="entry name" value="AlkB/XylM"/>
</dbReference>
<name>A0A316GNR9_9RHOB</name>
<dbReference type="GO" id="GO:0005886">
    <property type="term" value="C:plasma membrane"/>
    <property type="evidence" value="ECO:0007669"/>
    <property type="project" value="UniProtKB-SubCell"/>
</dbReference>
<evidence type="ECO:0000256" key="5">
    <source>
        <dbReference type="ARBA" id="ARBA00022692"/>
    </source>
</evidence>
<evidence type="ECO:0000256" key="3">
    <source>
        <dbReference type="ARBA" id="ARBA00022475"/>
    </source>
</evidence>
<keyword evidence="16" id="KW-1185">Reference proteome</keyword>
<reference evidence="15 16" key="1">
    <citation type="submission" date="2018-05" db="EMBL/GenBank/DDBJ databases">
        <title>Genomic Encyclopedia of Type Strains, Phase IV (KMG-IV): sequencing the most valuable type-strain genomes for metagenomic binning, comparative biology and taxonomic classification.</title>
        <authorList>
            <person name="Goeker M."/>
        </authorList>
    </citation>
    <scope>NUCLEOTIDE SEQUENCE [LARGE SCALE GENOMIC DNA]</scope>
    <source>
        <strain evidence="15 16">DSM 16097</strain>
    </source>
</reference>
<dbReference type="OrthoDB" id="4759734at2"/>
<evidence type="ECO:0000313" key="16">
    <source>
        <dbReference type="Proteomes" id="UP000245708"/>
    </source>
</evidence>
<keyword evidence="6" id="KW-0479">Metal-binding</keyword>
<evidence type="ECO:0000256" key="12">
    <source>
        <dbReference type="SAM" id="MobiDB-lite"/>
    </source>
</evidence>
<evidence type="ECO:0000256" key="8">
    <source>
        <dbReference type="ARBA" id="ARBA00023002"/>
    </source>
</evidence>
<dbReference type="Pfam" id="PF00487">
    <property type="entry name" value="FA_desaturase"/>
    <property type="match status" value="1"/>
</dbReference>
<dbReference type="CDD" id="cd03512">
    <property type="entry name" value="Alkane-hydroxylase"/>
    <property type="match status" value="1"/>
</dbReference>
<feature type="transmembrane region" description="Helical" evidence="13">
    <location>
        <begin position="309"/>
        <end position="327"/>
    </location>
</feature>
<feature type="transmembrane region" description="Helical" evidence="13">
    <location>
        <begin position="63"/>
        <end position="83"/>
    </location>
</feature>
<evidence type="ECO:0000256" key="10">
    <source>
        <dbReference type="ARBA" id="ARBA00023033"/>
    </source>
</evidence>
<keyword evidence="5 13" id="KW-0812">Transmembrane</keyword>
<evidence type="ECO:0000256" key="2">
    <source>
        <dbReference type="ARBA" id="ARBA00010823"/>
    </source>
</evidence>
<evidence type="ECO:0000256" key="4">
    <source>
        <dbReference type="ARBA" id="ARBA00022519"/>
    </source>
</evidence>
<comment type="subcellular location">
    <subcellularLocation>
        <location evidence="1">Cell inner membrane</location>
        <topology evidence="1">Multi-pass membrane protein</topology>
    </subcellularLocation>
</comment>
<evidence type="ECO:0000259" key="14">
    <source>
        <dbReference type="Pfam" id="PF00487"/>
    </source>
</evidence>
<evidence type="ECO:0000256" key="7">
    <source>
        <dbReference type="ARBA" id="ARBA00022989"/>
    </source>
</evidence>
<dbReference type="GO" id="GO:0006629">
    <property type="term" value="P:lipid metabolic process"/>
    <property type="evidence" value="ECO:0007669"/>
    <property type="project" value="InterPro"/>
</dbReference>
<dbReference type="InterPro" id="IPR005804">
    <property type="entry name" value="FA_desaturase_dom"/>
</dbReference>
<keyword evidence="4" id="KW-0997">Cell inner membrane</keyword>
<feature type="region of interest" description="Disordered" evidence="12">
    <location>
        <begin position="347"/>
        <end position="371"/>
    </location>
</feature>
<keyword evidence="7 13" id="KW-1133">Transmembrane helix</keyword>
<dbReference type="EMBL" id="QGGW01000003">
    <property type="protein sequence ID" value="PWK61103.1"/>
    <property type="molecule type" value="Genomic_DNA"/>
</dbReference>
<evidence type="ECO:0000313" key="15">
    <source>
        <dbReference type="EMBL" id="PWK61103.1"/>
    </source>
</evidence>
<feature type="transmembrane region" description="Helical" evidence="13">
    <location>
        <begin position="203"/>
        <end position="236"/>
    </location>
</feature>
<keyword evidence="8" id="KW-0560">Oxidoreductase</keyword>
<gene>
    <name evidence="15" type="ORF">C7455_103303</name>
</gene>
<evidence type="ECO:0000256" key="13">
    <source>
        <dbReference type="SAM" id="Phobius"/>
    </source>
</evidence>
<evidence type="ECO:0000256" key="6">
    <source>
        <dbReference type="ARBA" id="ARBA00022723"/>
    </source>
</evidence>
<evidence type="ECO:0000256" key="1">
    <source>
        <dbReference type="ARBA" id="ARBA00004429"/>
    </source>
</evidence>
<dbReference type="PANTHER" id="PTHR38674:SF1">
    <property type="entry name" value="ALKANE 1-MONOOXYGENASE 1"/>
    <property type="match status" value="1"/>
</dbReference>
<organism evidence="15 16">
    <name type="scientific">Roseicyclus mahoneyensis</name>
    <dbReference type="NCBI Taxonomy" id="164332"/>
    <lineage>
        <taxon>Bacteria</taxon>
        <taxon>Pseudomonadati</taxon>
        <taxon>Pseudomonadota</taxon>
        <taxon>Alphaproteobacteria</taxon>
        <taxon>Rhodobacterales</taxon>
        <taxon>Roseobacteraceae</taxon>
        <taxon>Roseicyclus</taxon>
    </lineage>
</organism>
<feature type="transmembrane region" description="Helical" evidence="13">
    <location>
        <begin position="12"/>
        <end position="43"/>
    </location>
</feature>
<evidence type="ECO:0000256" key="9">
    <source>
        <dbReference type="ARBA" id="ARBA00023004"/>
    </source>
</evidence>